<dbReference type="InterPro" id="IPR052416">
    <property type="entry name" value="GTF3C_component"/>
</dbReference>
<protein>
    <recommendedName>
        <fullName evidence="7">Transcription factor tau subunit sfc6</fullName>
    </recommendedName>
</protein>
<feature type="region of interest" description="Disordered" evidence="4">
    <location>
        <begin position="159"/>
        <end position="178"/>
    </location>
</feature>
<dbReference type="SMART" id="SM00320">
    <property type="entry name" value="WD40"/>
    <property type="match status" value="4"/>
</dbReference>
<evidence type="ECO:0000256" key="1">
    <source>
        <dbReference type="ARBA" id="ARBA00004123"/>
    </source>
</evidence>
<comment type="caution">
    <text evidence="5">The sequence shown here is derived from an EMBL/GenBank/DDBJ whole genome shotgun (WGS) entry which is preliminary data.</text>
</comment>
<keyword evidence="3" id="KW-0539">Nucleus</keyword>
<organism evidence="5 6">
    <name type="scientific">Mortierella alpina</name>
    <name type="common">Oleaginous fungus</name>
    <name type="synonym">Mortierella renispora</name>
    <dbReference type="NCBI Taxonomy" id="64518"/>
    <lineage>
        <taxon>Eukaryota</taxon>
        <taxon>Fungi</taxon>
        <taxon>Fungi incertae sedis</taxon>
        <taxon>Mucoromycota</taxon>
        <taxon>Mortierellomycotina</taxon>
        <taxon>Mortierellomycetes</taxon>
        <taxon>Mortierellales</taxon>
        <taxon>Mortierellaceae</taxon>
        <taxon>Mortierella</taxon>
    </lineage>
</organism>
<proteinExistence type="predicted"/>
<evidence type="ECO:0000313" key="6">
    <source>
        <dbReference type="Proteomes" id="UP000717515"/>
    </source>
</evidence>
<sequence>MSPRPVRTVAKRSKAGKTVKRELQSDDDFREDQDSPAARIDENDDSDEYVAGSDAKGGNADGDDDERDMDMDVDMDMDIDDDNNNDERKLKLMPTKTRRRRPAVKTYSVSLDEMNKLLTTHDDTTTSIAAEVAEFPAGSVVNTEGLMWKPVVRQSKAVPATAPKRVNRPPAKKTVSKKGFMHDSEMIPNVWKLSYQAPTSKELRYVSMQEQDLRDTVYPNINSSQKDFRVVNDPAELEEYLPVMATSTIYAREEQLDMPTMTAHYLETTTKTGVNDGYIFNTGFSVWALDWCPLPSYEDAPDRNMSYIAIGGLPDTAENCIDRDQLYPLGKQDAHPNIIQIWSMNCNTNEQGELRDDPKAYLALCILHSYGAVFDMKWCPTGSFKEASSAPDGLDRLGILAATFSDGTIRIFSVPEPGSLRDKLGRPNTGDNTPEPVYIEYPEPYATIRMGDVCFMSVSWGTSERLAAGATNGTIPIWDMKSILNQPKETLAEKDSEYLDPVYLPQVHDVSVRSVDWFRNEDSKIIPWIVVSSGYDGRVRYTDLHDIYGQIDVKTILGVPMVTTCIPWAEGCVYVDIDFGAKLDQLYLESRGFRMFNAQGTIWDLSYSDFQPFLAAAMSDGRVKISNPTYKAKRGYGMVQNHIYQLQEVQREQHNSENDPSSDANAAANSSHGAGEASAEKSAVFRYQEGEEKEYISKSAGFLSFYGANVAIQKVQWSRCYHSAAWLASGSAGGLVKVDNTMLRKEEGGEGNKIAYKPEPYVLKKRLAAGHANDGQRPKIGRPKKIRDPEESGGSKKGKKTGRTKRKTPSKASHGRLGDSEEEEEDEAVQSESEAAELEGDEAHVAGGDDDEFQDRGKTTSKTTTVAEDPAPRRTTRLQTGKLAPIFMRASSNNRSQTPSNEDEDEGDNDDDDNEEEDEHMHEHQGESPIRSKISPRKAQPTGDVVKTTEPAVPKKTRGRPRKTTAVAGTDASGSSIKNLLPVTKAMPSTFSAVAEETTSASNAAEGHLATEGLIAGTLPDEDDIVRGVAAESTTSTSDKGRAKKAVAKASVKAKGKALKSYPPTVKSVAPPQPQLSAEATIAAVAAVVAAQDRTRSQDTATGGAAGSVQVSAGRMAGEAGDETEDETEAAAVADGLLKPVSSLKAPSVAPSSPRKTRGPSTRTKKQLDEIKKQHRLSLKEIWGDGAGKGGGSGKE</sequence>
<feature type="compositionally biased region" description="Basic residues" evidence="4">
    <location>
        <begin position="165"/>
        <end position="176"/>
    </location>
</feature>
<evidence type="ECO:0000256" key="2">
    <source>
        <dbReference type="ARBA" id="ARBA00023163"/>
    </source>
</evidence>
<name>A0A9P7ZYE6_MORAP</name>
<feature type="region of interest" description="Disordered" evidence="4">
    <location>
        <begin position="768"/>
        <end position="981"/>
    </location>
</feature>
<evidence type="ECO:0000313" key="5">
    <source>
        <dbReference type="EMBL" id="KAG9319166.1"/>
    </source>
</evidence>
<feature type="compositionally biased region" description="Gly residues" evidence="4">
    <location>
        <begin position="1185"/>
        <end position="1196"/>
    </location>
</feature>
<dbReference type="Gene3D" id="2.130.10.10">
    <property type="entry name" value="YVTN repeat-like/Quinoprotein amine dehydrogenase"/>
    <property type="match status" value="1"/>
</dbReference>
<dbReference type="InterPro" id="IPR036322">
    <property type="entry name" value="WD40_repeat_dom_sf"/>
</dbReference>
<evidence type="ECO:0000256" key="4">
    <source>
        <dbReference type="SAM" id="MobiDB-lite"/>
    </source>
</evidence>
<feature type="compositionally biased region" description="Acidic residues" evidence="4">
    <location>
        <begin position="61"/>
        <end position="84"/>
    </location>
</feature>
<feature type="compositionally biased region" description="Basic and acidic residues" evidence="4">
    <location>
        <begin position="1166"/>
        <end position="1183"/>
    </location>
</feature>
<dbReference type="PANTHER" id="PTHR15052">
    <property type="entry name" value="RNA POLYMERASE III TRANSCRIPTION INITIATION FACTOR COMPLEX SUBUNIT"/>
    <property type="match status" value="1"/>
</dbReference>
<keyword evidence="2" id="KW-0804">Transcription</keyword>
<comment type="subcellular location">
    <subcellularLocation>
        <location evidence="1">Nucleus</location>
    </subcellularLocation>
</comment>
<dbReference type="GO" id="GO:0005634">
    <property type="term" value="C:nucleus"/>
    <property type="evidence" value="ECO:0007669"/>
    <property type="project" value="UniProtKB-SubCell"/>
</dbReference>
<dbReference type="InterPro" id="IPR015943">
    <property type="entry name" value="WD40/YVTN_repeat-like_dom_sf"/>
</dbReference>
<dbReference type="PANTHER" id="PTHR15052:SF2">
    <property type="entry name" value="GENERAL TRANSCRIPTION FACTOR 3C POLYPEPTIDE 2"/>
    <property type="match status" value="1"/>
</dbReference>
<dbReference type="InterPro" id="IPR001680">
    <property type="entry name" value="WD40_rpt"/>
</dbReference>
<feature type="compositionally biased region" description="Acidic residues" evidence="4">
    <location>
        <begin position="1120"/>
        <end position="1129"/>
    </location>
</feature>
<dbReference type="GO" id="GO:0000127">
    <property type="term" value="C:transcription factor TFIIIC complex"/>
    <property type="evidence" value="ECO:0007669"/>
    <property type="project" value="TreeGrafter"/>
</dbReference>
<feature type="region of interest" description="Disordered" evidence="4">
    <location>
        <begin position="1"/>
        <end position="87"/>
    </location>
</feature>
<dbReference type="EMBL" id="JAIFTL010000571">
    <property type="protein sequence ID" value="KAG9319166.1"/>
    <property type="molecule type" value="Genomic_DNA"/>
</dbReference>
<feature type="compositionally biased region" description="Basic residues" evidence="4">
    <location>
        <begin position="9"/>
        <end position="18"/>
    </location>
</feature>
<feature type="compositionally biased region" description="Low complexity" evidence="4">
    <location>
        <begin position="1100"/>
        <end position="1119"/>
    </location>
</feature>
<feature type="compositionally biased region" description="Acidic residues" evidence="4">
    <location>
        <begin position="820"/>
        <end position="840"/>
    </location>
</feature>
<feature type="compositionally biased region" description="Basic residues" evidence="4">
    <location>
        <begin position="796"/>
        <end position="809"/>
    </location>
</feature>
<evidence type="ECO:0000256" key="3">
    <source>
        <dbReference type="ARBA" id="ARBA00023242"/>
    </source>
</evidence>
<feature type="compositionally biased region" description="Low complexity" evidence="4">
    <location>
        <begin position="658"/>
        <end position="677"/>
    </location>
</feature>
<feature type="compositionally biased region" description="Polar residues" evidence="4">
    <location>
        <begin position="890"/>
        <end position="900"/>
    </location>
</feature>
<feature type="region of interest" description="Disordered" evidence="4">
    <location>
        <begin position="650"/>
        <end position="677"/>
    </location>
</feature>
<feature type="compositionally biased region" description="Acidic residues" evidence="4">
    <location>
        <begin position="901"/>
        <end position="918"/>
    </location>
</feature>
<gene>
    <name evidence="5" type="ORF">KVV02_002462</name>
</gene>
<accession>A0A9P7ZYE6</accession>
<evidence type="ECO:0008006" key="7">
    <source>
        <dbReference type="Google" id="ProtNLM"/>
    </source>
</evidence>
<feature type="region of interest" description="Disordered" evidence="4">
    <location>
        <begin position="1094"/>
        <end position="1196"/>
    </location>
</feature>
<dbReference type="AlphaFoldDB" id="A0A9P7ZYE6"/>
<dbReference type="Proteomes" id="UP000717515">
    <property type="component" value="Unassembled WGS sequence"/>
</dbReference>
<reference evidence="5" key="1">
    <citation type="submission" date="2021-07" db="EMBL/GenBank/DDBJ databases">
        <title>Draft genome of Mortierella alpina, strain LL118, isolated from an aspen leaf litter sample.</title>
        <authorList>
            <person name="Yang S."/>
            <person name="Vinatzer B.A."/>
        </authorList>
    </citation>
    <scope>NUCLEOTIDE SEQUENCE</scope>
    <source>
        <strain evidence="5">LL118</strain>
    </source>
</reference>
<dbReference type="SUPFAM" id="SSF50978">
    <property type="entry name" value="WD40 repeat-like"/>
    <property type="match status" value="1"/>
</dbReference>
<dbReference type="GO" id="GO:0006383">
    <property type="term" value="P:transcription by RNA polymerase III"/>
    <property type="evidence" value="ECO:0007669"/>
    <property type="project" value="TreeGrafter"/>
</dbReference>